<name>A0AAV2E1U8_9ROSI</name>
<proteinExistence type="predicted"/>
<accession>A0AAV2E1U8</accession>
<evidence type="ECO:0000313" key="2">
    <source>
        <dbReference type="Proteomes" id="UP001497516"/>
    </source>
</evidence>
<sequence>MTRADSFSKEAEGIPLYRAHSGWDLDEIHRVSGFGKQNGGLGDGGGQDRRWLGFQIDDANLKNLTAAKEAAKVRRRGRCGQRLNRARRDVTFSYRHSRKWPSVTTS</sequence>
<dbReference type="AlphaFoldDB" id="A0AAV2E1U8"/>
<gene>
    <name evidence="1" type="ORF">LTRI10_LOCUS21369</name>
</gene>
<dbReference type="Proteomes" id="UP001497516">
    <property type="component" value="Chromosome 4"/>
</dbReference>
<organism evidence="1 2">
    <name type="scientific">Linum trigynum</name>
    <dbReference type="NCBI Taxonomy" id="586398"/>
    <lineage>
        <taxon>Eukaryota</taxon>
        <taxon>Viridiplantae</taxon>
        <taxon>Streptophyta</taxon>
        <taxon>Embryophyta</taxon>
        <taxon>Tracheophyta</taxon>
        <taxon>Spermatophyta</taxon>
        <taxon>Magnoliopsida</taxon>
        <taxon>eudicotyledons</taxon>
        <taxon>Gunneridae</taxon>
        <taxon>Pentapetalae</taxon>
        <taxon>rosids</taxon>
        <taxon>fabids</taxon>
        <taxon>Malpighiales</taxon>
        <taxon>Linaceae</taxon>
        <taxon>Linum</taxon>
    </lineage>
</organism>
<evidence type="ECO:0000313" key="1">
    <source>
        <dbReference type="EMBL" id="CAL1379881.1"/>
    </source>
</evidence>
<keyword evidence="2" id="KW-1185">Reference proteome</keyword>
<dbReference type="EMBL" id="OZ034817">
    <property type="protein sequence ID" value="CAL1379881.1"/>
    <property type="molecule type" value="Genomic_DNA"/>
</dbReference>
<protein>
    <submittedName>
        <fullName evidence="1">Uncharacterized protein</fullName>
    </submittedName>
</protein>
<reference evidence="1 2" key="1">
    <citation type="submission" date="2024-04" db="EMBL/GenBank/DDBJ databases">
        <authorList>
            <person name="Fracassetti M."/>
        </authorList>
    </citation>
    <scope>NUCLEOTIDE SEQUENCE [LARGE SCALE GENOMIC DNA]</scope>
</reference>